<accession>A0AA47LRS6</accession>
<evidence type="ECO:0000256" key="1">
    <source>
        <dbReference type="ARBA" id="ARBA00022490"/>
    </source>
</evidence>
<dbReference type="PROSITE" id="PS50110">
    <property type="entry name" value="RESPONSE_REGULATORY"/>
    <property type="match status" value="1"/>
</dbReference>
<keyword evidence="2 5" id="KW-0145">Chemotaxis</keyword>
<comment type="similarity">
    <text evidence="5">Belongs to the CheB family.</text>
</comment>
<dbReference type="PROSITE" id="PS50122">
    <property type="entry name" value="CHEB"/>
    <property type="match status" value="1"/>
</dbReference>
<dbReference type="Pfam" id="PF00072">
    <property type="entry name" value="Response_reg"/>
    <property type="match status" value="1"/>
</dbReference>
<evidence type="ECO:0000259" key="9">
    <source>
        <dbReference type="PROSITE" id="PS50122"/>
    </source>
</evidence>
<keyword evidence="1 5" id="KW-0963">Cytoplasm</keyword>
<dbReference type="RefSeq" id="WP_269579331.1">
    <property type="nucleotide sequence ID" value="NZ_CP114588.1"/>
</dbReference>
<dbReference type="Proteomes" id="UP001164748">
    <property type="component" value="Chromosome"/>
</dbReference>
<feature type="active site" evidence="5 6">
    <location>
        <position position="169"/>
    </location>
</feature>
<dbReference type="PIRSF" id="PIRSF000876">
    <property type="entry name" value="RR_chemtxs_CheB"/>
    <property type="match status" value="1"/>
</dbReference>
<dbReference type="NCBIfam" id="NF001965">
    <property type="entry name" value="PRK00742.1"/>
    <property type="match status" value="1"/>
</dbReference>
<feature type="active site" evidence="5 6">
    <location>
        <position position="195"/>
    </location>
</feature>
<comment type="subcellular location">
    <subcellularLocation>
        <location evidence="5">Cytoplasm</location>
    </subcellularLocation>
</comment>
<dbReference type="InterPro" id="IPR011006">
    <property type="entry name" value="CheY-like_superfamily"/>
</dbReference>
<comment type="domain">
    <text evidence="5">Contains a C-terminal catalytic domain, and an N-terminal region which modulates catalytic activity.</text>
</comment>
<dbReference type="NCBIfam" id="NF009206">
    <property type="entry name" value="PRK12555.1"/>
    <property type="match status" value="1"/>
</dbReference>
<dbReference type="PANTHER" id="PTHR42872">
    <property type="entry name" value="PROTEIN-GLUTAMATE METHYLESTERASE/PROTEIN-GLUTAMINE GLUTAMINASE"/>
    <property type="match status" value="1"/>
</dbReference>
<dbReference type="SUPFAM" id="SSF52738">
    <property type="entry name" value="Methylesterase CheB, C-terminal domain"/>
    <property type="match status" value="1"/>
</dbReference>
<dbReference type="EMBL" id="CP114588">
    <property type="protein sequence ID" value="WBA09075.1"/>
    <property type="molecule type" value="Genomic_DNA"/>
</dbReference>
<evidence type="ECO:0000313" key="10">
    <source>
        <dbReference type="EMBL" id="WBA09075.1"/>
    </source>
</evidence>
<comment type="catalytic activity">
    <reaction evidence="5">
        <text>L-glutaminyl-[protein] + H2O = L-glutamyl-[protein] + NH4(+)</text>
        <dbReference type="Rhea" id="RHEA:16441"/>
        <dbReference type="Rhea" id="RHEA-COMP:10207"/>
        <dbReference type="Rhea" id="RHEA-COMP:10208"/>
        <dbReference type="ChEBI" id="CHEBI:15377"/>
        <dbReference type="ChEBI" id="CHEBI:28938"/>
        <dbReference type="ChEBI" id="CHEBI:29973"/>
        <dbReference type="ChEBI" id="CHEBI:30011"/>
        <dbReference type="EC" id="3.5.1.44"/>
    </reaction>
</comment>
<dbReference type="InterPro" id="IPR035909">
    <property type="entry name" value="CheB_C"/>
</dbReference>
<comment type="function">
    <text evidence="5">Involved in chemotaxis. Part of a chemotaxis signal transduction system that modulates chemotaxis in response to various stimuli. Catalyzes the demethylation of specific methylglutamate residues introduced into the chemoreceptors (methyl-accepting chemotaxis proteins or MCP) by CheR. Also mediates the irreversible deamidation of specific glutamine residues to glutamic acid.</text>
</comment>
<evidence type="ECO:0000256" key="3">
    <source>
        <dbReference type="ARBA" id="ARBA00022801"/>
    </source>
</evidence>
<name>A0AA47LRS6_9GAMM</name>
<evidence type="ECO:0000259" key="8">
    <source>
        <dbReference type="PROSITE" id="PS50110"/>
    </source>
</evidence>
<dbReference type="InterPro" id="IPR000673">
    <property type="entry name" value="Sig_transdc_resp-reg_Me-estase"/>
</dbReference>
<dbReference type="Pfam" id="PF01339">
    <property type="entry name" value="CheB_methylest"/>
    <property type="match status" value="1"/>
</dbReference>
<comment type="PTM">
    <text evidence="5">Phosphorylated by CheA. Phosphorylation of the N-terminal regulatory domain activates the methylesterase activity.</text>
</comment>
<dbReference type="GO" id="GO:0008984">
    <property type="term" value="F:protein-glutamate methylesterase activity"/>
    <property type="evidence" value="ECO:0007669"/>
    <property type="project" value="UniProtKB-UniRule"/>
</dbReference>
<dbReference type="GO" id="GO:0050568">
    <property type="term" value="F:protein-glutamine glutaminase activity"/>
    <property type="evidence" value="ECO:0007669"/>
    <property type="project" value="UniProtKB-UniRule"/>
</dbReference>
<feature type="modified residue" description="4-aspartylphosphate" evidence="5 7">
    <location>
        <position position="58"/>
    </location>
</feature>
<protein>
    <recommendedName>
        <fullName evidence="5">Protein-glutamate methylesterase/protein-glutamine glutaminase</fullName>
        <ecNumber evidence="5">3.1.1.61</ecNumber>
        <ecNumber evidence="5">3.5.1.44</ecNumber>
    </recommendedName>
</protein>
<dbReference type="EC" id="3.5.1.44" evidence="5"/>
<dbReference type="SMART" id="SM00448">
    <property type="entry name" value="REC"/>
    <property type="match status" value="1"/>
</dbReference>
<evidence type="ECO:0000313" key="11">
    <source>
        <dbReference type="Proteomes" id="UP001164748"/>
    </source>
</evidence>
<evidence type="ECO:0000256" key="7">
    <source>
        <dbReference type="PROSITE-ProRule" id="PRU00169"/>
    </source>
</evidence>
<dbReference type="AlphaFoldDB" id="A0AA47LRS6"/>
<evidence type="ECO:0000256" key="2">
    <source>
        <dbReference type="ARBA" id="ARBA00022500"/>
    </source>
</evidence>
<keyword evidence="3 5" id="KW-0378">Hydrolase</keyword>
<evidence type="ECO:0000256" key="6">
    <source>
        <dbReference type="PROSITE-ProRule" id="PRU00050"/>
    </source>
</evidence>
<feature type="domain" description="Response regulatory" evidence="8">
    <location>
        <begin position="7"/>
        <end position="124"/>
    </location>
</feature>
<dbReference type="InterPro" id="IPR001789">
    <property type="entry name" value="Sig_transdc_resp-reg_receiver"/>
</dbReference>
<feature type="active site" evidence="5 6">
    <location>
        <position position="292"/>
    </location>
</feature>
<dbReference type="GO" id="GO:0000156">
    <property type="term" value="F:phosphorelay response regulator activity"/>
    <property type="evidence" value="ECO:0007669"/>
    <property type="project" value="InterPro"/>
</dbReference>
<dbReference type="EC" id="3.1.1.61" evidence="5"/>
<dbReference type="Gene3D" id="3.40.50.2300">
    <property type="match status" value="1"/>
</dbReference>
<dbReference type="HAMAP" id="MF_00099">
    <property type="entry name" value="CheB_chemtxs"/>
    <property type="match status" value="1"/>
</dbReference>
<dbReference type="GO" id="GO:0005737">
    <property type="term" value="C:cytoplasm"/>
    <property type="evidence" value="ECO:0007669"/>
    <property type="project" value="UniProtKB-SubCell"/>
</dbReference>
<organism evidence="10 11">
    <name type="scientific">Salinivibrio kushneri</name>
    <dbReference type="NCBI Taxonomy" id="1908198"/>
    <lineage>
        <taxon>Bacteria</taxon>
        <taxon>Pseudomonadati</taxon>
        <taxon>Pseudomonadota</taxon>
        <taxon>Gammaproteobacteria</taxon>
        <taxon>Vibrionales</taxon>
        <taxon>Vibrionaceae</taxon>
        <taxon>Salinivibrio</taxon>
    </lineage>
</organism>
<evidence type="ECO:0000256" key="5">
    <source>
        <dbReference type="HAMAP-Rule" id="MF_00099"/>
    </source>
</evidence>
<feature type="domain" description="CheB-type methylesterase" evidence="9">
    <location>
        <begin position="157"/>
        <end position="350"/>
    </location>
</feature>
<proteinExistence type="inferred from homology"/>
<dbReference type="CDD" id="cd17541">
    <property type="entry name" value="REC_CheB-like"/>
    <property type="match status" value="1"/>
</dbReference>
<dbReference type="Gene3D" id="3.40.50.180">
    <property type="entry name" value="Methylesterase CheB, C-terminal domain"/>
    <property type="match status" value="1"/>
</dbReference>
<gene>
    <name evidence="5" type="primary">cheB</name>
    <name evidence="10" type="ORF">N8M53_02275</name>
</gene>
<evidence type="ECO:0000256" key="4">
    <source>
        <dbReference type="ARBA" id="ARBA00048267"/>
    </source>
</evidence>
<dbReference type="SUPFAM" id="SSF52172">
    <property type="entry name" value="CheY-like"/>
    <property type="match status" value="1"/>
</dbReference>
<dbReference type="GO" id="GO:0006935">
    <property type="term" value="P:chemotaxis"/>
    <property type="evidence" value="ECO:0007669"/>
    <property type="project" value="UniProtKB-UniRule"/>
</dbReference>
<dbReference type="CDD" id="cd16432">
    <property type="entry name" value="CheB_Rec"/>
    <property type="match status" value="1"/>
</dbReference>
<dbReference type="InterPro" id="IPR008248">
    <property type="entry name" value="CheB-like"/>
</dbReference>
<dbReference type="PANTHER" id="PTHR42872:SF6">
    <property type="entry name" value="PROTEIN-GLUTAMATE METHYLESTERASE_PROTEIN-GLUTAMINE GLUTAMINASE"/>
    <property type="match status" value="1"/>
</dbReference>
<reference evidence="10" key="1">
    <citation type="submission" date="2022-09" db="EMBL/GenBank/DDBJ databases">
        <authorList>
            <person name="Li Z.-J."/>
        </authorList>
    </citation>
    <scope>NUCLEOTIDE SEQUENCE</scope>
    <source>
        <strain evidence="10">TGB11</strain>
    </source>
</reference>
<keyword evidence="5 7" id="KW-0597">Phosphoprotein</keyword>
<sequence>MSQYRYKVLVVDDSPLYRTLIRECLESDAELEVVGAAADPYEAREKIKKLNPDVITLDVEMPKMDGIQFLKNLMRLRPMPVIMVSTLTQHGADVTLAALEIGAVDYVPKPSANSATAITRERDELVSKVKMAAQANVGQTKSWHKQPNVTIDRQHYNRRGYQVIGLGASTGGTEALRGVLERLPAHMPPIVVTQHIKAAFCGPFAKRLDRACRLQVEEVTSERMPLVQGHVYVAPGNQHLTVVNRQGHLYCQLSDSDPVERHRPSVDVMFSSIAESVGGKSIGVILTGMGRDGANGLLQMYQTGALTAAQDQASSVVWGMPRVAIELGGVAKTLCLTEVANFLVEAVYGR</sequence>
<comment type="catalytic activity">
    <reaction evidence="4 5">
        <text>[protein]-L-glutamate 5-O-methyl ester + H2O = L-glutamyl-[protein] + methanol + H(+)</text>
        <dbReference type="Rhea" id="RHEA:23236"/>
        <dbReference type="Rhea" id="RHEA-COMP:10208"/>
        <dbReference type="Rhea" id="RHEA-COMP:10311"/>
        <dbReference type="ChEBI" id="CHEBI:15377"/>
        <dbReference type="ChEBI" id="CHEBI:15378"/>
        <dbReference type="ChEBI" id="CHEBI:17790"/>
        <dbReference type="ChEBI" id="CHEBI:29973"/>
        <dbReference type="ChEBI" id="CHEBI:82795"/>
        <dbReference type="EC" id="3.1.1.61"/>
    </reaction>
</comment>